<accession>A0A060M755</accession>
<evidence type="ECO:0000313" key="3">
    <source>
        <dbReference type="Proteomes" id="UP000027142"/>
    </source>
</evidence>
<dbReference type="Proteomes" id="UP000027142">
    <property type="component" value="Chromosome"/>
</dbReference>
<dbReference type="InterPro" id="IPR018649">
    <property type="entry name" value="SHOCT"/>
</dbReference>
<evidence type="ECO:0000259" key="1">
    <source>
        <dbReference type="Pfam" id="PF09851"/>
    </source>
</evidence>
<dbReference type="STRING" id="1246626.BleG1_3841"/>
<dbReference type="Pfam" id="PF09851">
    <property type="entry name" value="SHOCT"/>
    <property type="match status" value="1"/>
</dbReference>
<dbReference type="PATRIC" id="fig|1246626.3.peg.3835"/>
<name>A0A060M755_9BACI</name>
<dbReference type="EMBL" id="CP003923">
    <property type="protein sequence ID" value="AIC96388.1"/>
    <property type="molecule type" value="Genomic_DNA"/>
</dbReference>
<protein>
    <recommendedName>
        <fullName evidence="1">SHOCT domain-containing protein</fullName>
    </recommendedName>
</protein>
<dbReference type="HOGENOM" id="CLU_1036887_0_0_9"/>
<reference evidence="2 3" key="1">
    <citation type="journal article" date="2014" name="Gene">
        <title>A comparative genomic analysis of the alkalitolerant soil bacterium Bacillus lehensis G1.</title>
        <authorList>
            <person name="Noor Y.M."/>
            <person name="Samsulrizal N.H."/>
            <person name="Jema'on N.A."/>
            <person name="Low K.O."/>
            <person name="Ramli A.N."/>
            <person name="Alias N.I."/>
            <person name="Damis S.I."/>
            <person name="Fuzi S.F."/>
            <person name="Isa M.N."/>
            <person name="Murad A.M."/>
            <person name="Raih M.F."/>
            <person name="Bakar F.D."/>
            <person name="Najimudin N."/>
            <person name="Mahadi N.M."/>
            <person name="Illias R.M."/>
        </authorList>
    </citation>
    <scope>NUCLEOTIDE SEQUENCE [LARGE SCALE GENOMIC DNA]</scope>
    <source>
        <strain evidence="2 3">G1</strain>
    </source>
</reference>
<feature type="domain" description="SHOCT" evidence="1">
    <location>
        <begin position="264"/>
        <end position="291"/>
    </location>
</feature>
<gene>
    <name evidence="2" type="ORF">BleG1_3841</name>
</gene>
<organism evidence="2 3">
    <name type="scientific">Shouchella lehensis G1</name>
    <dbReference type="NCBI Taxonomy" id="1246626"/>
    <lineage>
        <taxon>Bacteria</taxon>
        <taxon>Bacillati</taxon>
        <taxon>Bacillota</taxon>
        <taxon>Bacilli</taxon>
        <taxon>Bacillales</taxon>
        <taxon>Bacillaceae</taxon>
        <taxon>Shouchella</taxon>
    </lineage>
</organism>
<dbReference type="RefSeq" id="WP_038484366.1">
    <property type="nucleotide sequence ID" value="NZ_CP003923.1"/>
</dbReference>
<keyword evidence="3" id="KW-1185">Reference proteome</keyword>
<sequence>MPHVFKGARSTVTVHDDKLIIRHGRFKTFGGGARKEVILPLNELEDMVFEKPGFFPGFCYFRRLGASPNRTRLEAASDEYTVMLHSSQHYVQLQQAKKLIDDKQAHIEPATELEVDRMFDRIVMESSSVAFDGMYASLELTMETVTISYKRLLPSGKPNTTIISISTIDSITLSTDNAGNGLFQIHHDSQSSSSLHTGTPDLSEFRIGNINESTRFSKAKELMERLNVHYKANHKIRYDPNVDTNERKYINYPRSPLTPRSTADELREFKALLDEGIITEEEFEQKKAQLLR</sequence>
<dbReference type="KEGG" id="ble:BleG1_3841"/>
<proteinExistence type="predicted"/>
<dbReference type="AlphaFoldDB" id="A0A060M755"/>
<evidence type="ECO:0000313" key="2">
    <source>
        <dbReference type="EMBL" id="AIC96388.1"/>
    </source>
</evidence>
<dbReference type="eggNOG" id="ENOG50330V2">
    <property type="taxonomic scope" value="Bacteria"/>
</dbReference>